<dbReference type="EMBL" id="CDMY01000227">
    <property type="protein sequence ID" value="CEL95347.1"/>
    <property type="molecule type" value="Genomic_DNA"/>
</dbReference>
<dbReference type="OMA" id="YECAVEG"/>
<dbReference type="Proteomes" id="UP000041254">
    <property type="component" value="Unassembled WGS sequence"/>
</dbReference>
<dbReference type="SUPFAM" id="SSF56436">
    <property type="entry name" value="C-type lectin-like"/>
    <property type="match status" value="1"/>
</dbReference>
<proteinExistence type="predicted"/>
<keyword evidence="2" id="KW-0408">Iron</keyword>
<evidence type="ECO:0000256" key="3">
    <source>
        <dbReference type="ARBA" id="ARBA00037882"/>
    </source>
</evidence>
<protein>
    <submittedName>
        <fullName evidence="6">Uncharacterized protein</fullName>
    </submittedName>
</protein>
<dbReference type="InterPro" id="IPR024775">
    <property type="entry name" value="DinB-like"/>
</dbReference>
<dbReference type="STRING" id="1169540.A0A0G4EH92"/>
<dbReference type="Pfam" id="PF13489">
    <property type="entry name" value="Methyltransf_23"/>
    <property type="match status" value="2"/>
</dbReference>
<dbReference type="NCBIfam" id="TIGR04344">
    <property type="entry name" value="ovoA_Nterm"/>
    <property type="match status" value="1"/>
</dbReference>
<dbReference type="OrthoDB" id="424149at2759"/>
<evidence type="ECO:0000259" key="4">
    <source>
        <dbReference type="Pfam" id="PF03781"/>
    </source>
</evidence>
<dbReference type="PANTHER" id="PTHR23150">
    <property type="entry name" value="SULFATASE MODIFYING FACTOR 1, 2"/>
    <property type="match status" value="1"/>
</dbReference>
<gene>
    <name evidence="6" type="ORF">Vbra_11777</name>
</gene>
<dbReference type="NCBIfam" id="TIGR04345">
    <property type="entry name" value="ovoA_Cterm"/>
    <property type="match status" value="1"/>
</dbReference>
<dbReference type="Pfam" id="PF03781">
    <property type="entry name" value="FGE-sulfatase"/>
    <property type="match status" value="1"/>
</dbReference>
<organism evidence="6 7">
    <name type="scientific">Vitrella brassicaformis (strain CCMP3155)</name>
    <dbReference type="NCBI Taxonomy" id="1169540"/>
    <lineage>
        <taxon>Eukaryota</taxon>
        <taxon>Sar</taxon>
        <taxon>Alveolata</taxon>
        <taxon>Colpodellida</taxon>
        <taxon>Vitrellaceae</taxon>
        <taxon>Vitrella</taxon>
    </lineage>
</organism>
<dbReference type="InterPro" id="IPR042095">
    <property type="entry name" value="SUMF_sf"/>
</dbReference>
<dbReference type="InterPro" id="IPR027577">
    <property type="entry name" value="OvoA_Nterm"/>
</dbReference>
<dbReference type="FunFam" id="3.90.1580.10:FF:000006">
    <property type="entry name" value="Generic methyltransferase, putative"/>
    <property type="match status" value="1"/>
</dbReference>
<dbReference type="GO" id="GO:0120147">
    <property type="term" value="F:formylglycine-generating oxidase activity"/>
    <property type="evidence" value="ECO:0007669"/>
    <property type="project" value="TreeGrafter"/>
</dbReference>
<evidence type="ECO:0000313" key="7">
    <source>
        <dbReference type="Proteomes" id="UP000041254"/>
    </source>
</evidence>
<evidence type="ECO:0000256" key="1">
    <source>
        <dbReference type="ARBA" id="ARBA00023002"/>
    </source>
</evidence>
<dbReference type="PANTHER" id="PTHR23150:SF26">
    <property type="entry name" value="GENERIC METHYLTRANSFERASE"/>
    <property type="match status" value="1"/>
</dbReference>
<feature type="domain" description="DinB-like" evidence="5">
    <location>
        <begin position="46"/>
        <end position="196"/>
    </location>
</feature>
<dbReference type="Pfam" id="PF12867">
    <property type="entry name" value="DinB_2"/>
    <property type="match status" value="1"/>
</dbReference>
<dbReference type="SUPFAM" id="SSF53335">
    <property type="entry name" value="S-adenosyl-L-methionine-dependent methyltransferases"/>
    <property type="match status" value="2"/>
</dbReference>
<name>A0A0G4EH92_VITBC</name>
<feature type="domain" description="Sulfatase-modifying factor enzyme-like" evidence="4">
    <location>
        <begin position="236"/>
        <end position="499"/>
    </location>
</feature>
<dbReference type="InterPro" id="IPR016187">
    <property type="entry name" value="CTDL_fold"/>
</dbReference>
<accession>A0A0G4EH92</accession>
<dbReference type="Gene3D" id="3.40.50.150">
    <property type="entry name" value="Vaccinia Virus protein VP39"/>
    <property type="match status" value="2"/>
</dbReference>
<evidence type="ECO:0000259" key="5">
    <source>
        <dbReference type="Pfam" id="PF12867"/>
    </source>
</evidence>
<dbReference type="AlphaFoldDB" id="A0A0G4EH92"/>
<dbReference type="InterPro" id="IPR005532">
    <property type="entry name" value="SUMF_dom"/>
</dbReference>
<keyword evidence="7" id="KW-1185">Reference proteome</keyword>
<dbReference type="CDD" id="cd02440">
    <property type="entry name" value="AdoMet_MTases"/>
    <property type="match status" value="2"/>
</dbReference>
<evidence type="ECO:0000313" key="6">
    <source>
        <dbReference type="EMBL" id="CEL95347.1"/>
    </source>
</evidence>
<sequence length="1072" mass="120846">MPCASGSSQQPQTGGMTADYSLLRTKTVVVNSGSAADKRVEIERYFTQTFDLYEKLFDVVSSPKGYFVKAEPLRHPLIFYLGHTACFFVNKFILGKYITQRIDPELETMCAVGVDEMSWDDLDETHYAWPTEKEAHEDPQAAALFVERVLQYRQKVRSLVVEMIRTYEPLEVPITKDSFWWIVLMGIEHERIHLETSSVIIRRLPTSLVRDHPLWSLCPHGAFGAHPDQVDTPHNKLIDVAGGEVVLGRAWDASNRLYGWDNEFGHRKTTVADFKASQFLVSNKEYLEFMQDGGYTTQKYWTAEGWQWVQDMQVTKPLFWIPPTDTHTNVAWRLRCLTSEIEMPWDWPVEVNNLEAKAFCNWKAHKMSGAPIRLPSEEEWHLMRRLVVPLGEDQPDWKRAPGNVNLEHWASSCPVSTFKQTDSGLYDVVGNVWQHTETPVDVFDGFAVHPLYDDFTTPTIDGKHNLIKGGSWISTGNEATTDSRYAFRRHFYQHAGIRYVESAAVVKTTVCPFETDKLTADTIAFHYQPHPWTKADSFPTLLAEECVSAVKAVGIPLHMSKALEFGCGAGRTTFELAHKFFDTVHGADLTARYFQVADRFMTNGRIRYAIQTEGDLVEYPPEIVAKDFAFHQAIDDPHKKIQFHQADVANLDINKFNEYDLVVMASPGFIESLSKPKTALQAIHKHINPGGLLVIGYTGKPPTHKTEECIGGYLSASGRQVSIEEGLTALLSPHFDAVAELPATELPYCVRDTARKTEVGWVRLTYWRRKQDDDQLAGGGVVLPEPLLETEKEKQGGPEGMYETPQMVNVYLDMHFSTDVFNGVSNYPARCAALCGQLFRQHGPLVVPLTDTRCLEVGGGVGRATMELSKHFHQVVGSDYSQAFAAAGSQVVREGRVEWRVATEGRLTERREVTFDQLGLTDKSIADRVSFRRLDAMALPSAEAMGGKFHLIFGGNLLCRLPDPSKFLTTVHQLLEPGGLLVFTSPWTWLESVTPKELWIGGFKKDGEDYTSLEGLRDILSSSRKGRLPGGKASNRFTEVVPAEREVPFVIRECSRVFQRTSAMLTVWRFDG</sequence>
<dbReference type="VEuPathDB" id="CryptoDB:Vbra_11777"/>
<reference evidence="6 7" key="1">
    <citation type="submission" date="2014-11" db="EMBL/GenBank/DDBJ databases">
        <authorList>
            <person name="Zhu J."/>
            <person name="Qi W."/>
            <person name="Song R."/>
        </authorList>
    </citation>
    <scope>NUCLEOTIDE SEQUENCE [LARGE SCALE GENOMIC DNA]</scope>
</reference>
<comment type="pathway">
    <text evidence="3">Amino-acid biosynthesis; ergothioneine biosynthesis.</text>
</comment>
<evidence type="ECO:0000256" key="2">
    <source>
        <dbReference type="ARBA" id="ARBA00023004"/>
    </source>
</evidence>
<dbReference type="InParanoid" id="A0A0G4EH92"/>
<dbReference type="InterPro" id="IPR027625">
    <property type="entry name" value="OvoA_Cterm"/>
</dbReference>
<dbReference type="Gene3D" id="3.90.1580.10">
    <property type="entry name" value="paralog of FGE (formylglycine-generating enzyme)"/>
    <property type="match status" value="1"/>
</dbReference>
<keyword evidence="1" id="KW-0560">Oxidoreductase</keyword>
<dbReference type="InterPro" id="IPR029063">
    <property type="entry name" value="SAM-dependent_MTases_sf"/>
</dbReference>
<dbReference type="InterPro" id="IPR051043">
    <property type="entry name" value="Sulfatase_Mod_Factor_Kinase"/>
</dbReference>